<gene>
    <name evidence="1" type="ORF">GCM10010921_00440</name>
</gene>
<protein>
    <submittedName>
        <fullName evidence="1">Alanine dehydrogenase</fullName>
    </submittedName>
</protein>
<dbReference type="Proteomes" id="UP000657592">
    <property type="component" value="Unassembled WGS sequence"/>
</dbReference>
<dbReference type="InterPro" id="IPR023401">
    <property type="entry name" value="ODC_N"/>
</dbReference>
<proteinExistence type="predicted"/>
<dbReference type="InterPro" id="IPR003462">
    <property type="entry name" value="ODC_Mu_crystall"/>
</dbReference>
<evidence type="ECO:0000313" key="2">
    <source>
        <dbReference type="Proteomes" id="UP000657592"/>
    </source>
</evidence>
<dbReference type="AlphaFoldDB" id="A0A917IAT9"/>
<dbReference type="SUPFAM" id="SSF51735">
    <property type="entry name" value="NAD(P)-binding Rossmann-fold domains"/>
    <property type="match status" value="1"/>
</dbReference>
<organism evidence="1 2">
    <name type="scientific">Microbacterium album</name>
    <dbReference type="NCBI Taxonomy" id="2053191"/>
    <lineage>
        <taxon>Bacteria</taxon>
        <taxon>Bacillati</taxon>
        <taxon>Actinomycetota</taxon>
        <taxon>Actinomycetes</taxon>
        <taxon>Micrococcales</taxon>
        <taxon>Microbacteriaceae</taxon>
        <taxon>Microbacterium</taxon>
    </lineage>
</organism>
<reference evidence="1" key="1">
    <citation type="journal article" date="2014" name="Int. J. Syst. Evol. Microbiol.">
        <title>Complete genome sequence of Corynebacterium casei LMG S-19264T (=DSM 44701T), isolated from a smear-ripened cheese.</title>
        <authorList>
            <consortium name="US DOE Joint Genome Institute (JGI-PGF)"/>
            <person name="Walter F."/>
            <person name="Albersmeier A."/>
            <person name="Kalinowski J."/>
            <person name="Ruckert C."/>
        </authorList>
    </citation>
    <scope>NUCLEOTIDE SEQUENCE</scope>
    <source>
        <strain evidence="1">CGMCC 1.15794</strain>
    </source>
</reference>
<dbReference type="Pfam" id="PF02423">
    <property type="entry name" value="OCD_Mu_crystall"/>
    <property type="match status" value="1"/>
</dbReference>
<dbReference type="InterPro" id="IPR036291">
    <property type="entry name" value="NAD(P)-bd_dom_sf"/>
</dbReference>
<dbReference type="RefSeq" id="WP_188754233.1">
    <property type="nucleotide sequence ID" value="NZ_BMJY01000001.1"/>
</dbReference>
<dbReference type="PANTHER" id="PTHR13812:SF19">
    <property type="entry name" value="KETIMINE REDUCTASE MU-CRYSTALLIN"/>
    <property type="match status" value="1"/>
</dbReference>
<dbReference type="PIRSF" id="PIRSF001439">
    <property type="entry name" value="CryM"/>
    <property type="match status" value="1"/>
</dbReference>
<comment type="caution">
    <text evidence="1">The sequence shown here is derived from an EMBL/GenBank/DDBJ whole genome shotgun (WGS) entry which is preliminary data.</text>
</comment>
<evidence type="ECO:0000313" key="1">
    <source>
        <dbReference type="EMBL" id="GGH33484.1"/>
    </source>
</evidence>
<dbReference type="EMBL" id="BMJY01000001">
    <property type="protein sequence ID" value="GGH33484.1"/>
    <property type="molecule type" value="Genomic_DNA"/>
</dbReference>
<dbReference type="GO" id="GO:0005737">
    <property type="term" value="C:cytoplasm"/>
    <property type="evidence" value="ECO:0007669"/>
    <property type="project" value="TreeGrafter"/>
</dbReference>
<name>A0A917IAT9_9MICO</name>
<accession>A0A917IAT9</accession>
<dbReference type="PANTHER" id="PTHR13812">
    <property type="entry name" value="KETIMINE REDUCTASE MU-CRYSTALLIN"/>
    <property type="match status" value="1"/>
</dbReference>
<keyword evidence="2" id="KW-1185">Reference proteome</keyword>
<dbReference type="Gene3D" id="3.30.1780.10">
    <property type="entry name" value="ornithine cyclodeaminase, domain 1"/>
    <property type="match status" value="1"/>
</dbReference>
<dbReference type="Gene3D" id="3.40.50.720">
    <property type="entry name" value="NAD(P)-binding Rossmann-like Domain"/>
    <property type="match status" value="1"/>
</dbReference>
<sequence>MSDDGFLAEPPTLFLTDADVAELADWDSAIAALSAAYSRPEDPQRTPERVVATTDAGWQRHMPSAPAGGRLGGSKTIAASIRNGVVSYLITLFDQNDSRLAALVDGNRITGIRTAATAAAALTRLVPSGPLTAAVVGSGFEARAQLRAASRVVDIREARVSSPTAANRERFATELSEELGIPVTAVASSEEAVGGASLVLCAARSRDETPTVLADWVDDDATIVSVGSTTPSQKELDPALIGRAGLIVADALAEVLHDSGDMIAAREAGYDPDRVTVSLHDLLGGVTGRPERGIAIYKSTGSGFQDIVLGELLYDRAVERGLGTPLPVGILTIRK</sequence>
<reference evidence="1" key="2">
    <citation type="submission" date="2020-09" db="EMBL/GenBank/DDBJ databases">
        <authorList>
            <person name="Sun Q."/>
            <person name="Zhou Y."/>
        </authorList>
    </citation>
    <scope>NUCLEOTIDE SEQUENCE</scope>
    <source>
        <strain evidence="1">CGMCC 1.15794</strain>
    </source>
</reference>